<evidence type="ECO:0000256" key="1">
    <source>
        <dbReference type="ARBA" id="ARBA00004123"/>
    </source>
</evidence>
<feature type="region of interest" description="Disordered" evidence="9">
    <location>
        <begin position="25"/>
        <end position="55"/>
    </location>
</feature>
<reference evidence="10 11" key="1">
    <citation type="submission" date="2018-03" db="EMBL/GenBank/DDBJ databases">
        <title>Candida pseudohaemulonii genome assembly and annotation.</title>
        <authorList>
            <person name="Munoz J.F."/>
            <person name="Gade L.G."/>
            <person name="Chow N.A."/>
            <person name="Litvintseva A.P."/>
            <person name="Loparev V.N."/>
            <person name="Cuomo C.A."/>
        </authorList>
    </citation>
    <scope>NUCLEOTIDE SEQUENCE [LARGE SCALE GENOMIC DNA]</scope>
    <source>
        <strain evidence="10 11">B12108</strain>
    </source>
</reference>
<accession>A0A2P7YYW7</accession>
<evidence type="ECO:0000256" key="4">
    <source>
        <dbReference type="ARBA" id="ARBA00022664"/>
    </source>
</evidence>
<dbReference type="GeneID" id="36564224"/>
<evidence type="ECO:0000256" key="9">
    <source>
        <dbReference type="SAM" id="MobiDB-lite"/>
    </source>
</evidence>
<feature type="compositionally biased region" description="Basic and acidic residues" evidence="9">
    <location>
        <begin position="141"/>
        <end position="158"/>
    </location>
</feature>
<comment type="similarity">
    <text evidence="2 8">Belongs to the SYF2 family.</text>
</comment>
<dbReference type="InterPro" id="IPR013260">
    <property type="entry name" value="mRNA_splic_SYF2"/>
</dbReference>
<evidence type="ECO:0000256" key="8">
    <source>
        <dbReference type="RuleBase" id="RU367148"/>
    </source>
</evidence>
<dbReference type="STRING" id="418784.A0A2P7YYW7"/>
<dbReference type="Proteomes" id="UP000241107">
    <property type="component" value="Unassembled WGS sequence"/>
</dbReference>
<evidence type="ECO:0000256" key="2">
    <source>
        <dbReference type="ARBA" id="ARBA00010028"/>
    </source>
</evidence>
<comment type="subunit">
    <text evidence="8">May be part of a spliceosome complex.</text>
</comment>
<comment type="function">
    <text evidence="8">Involved in pre-mRNA splicing.</text>
</comment>
<evidence type="ECO:0000256" key="3">
    <source>
        <dbReference type="ARBA" id="ARBA00014745"/>
    </source>
</evidence>
<feature type="region of interest" description="Disordered" evidence="9">
    <location>
        <begin position="114"/>
        <end position="158"/>
    </location>
</feature>
<keyword evidence="11" id="KW-1185">Reference proteome</keyword>
<sequence length="158" mass="18592">MAVSPPLQNRLDLFREKKKSAIRENDVAVQQELKKQRDRSTYNESLEEEGPKDDREYTLQEWKEWAQKKGKTKGGYKNLDELAHATYEKEIAGLANKEKYAKLKEGGQEDIEGMVQGLQEASERRLKKRRKEPVESNSVNEKNRQFNMKLEREAKEHR</sequence>
<evidence type="ECO:0000256" key="6">
    <source>
        <dbReference type="ARBA" id="ARBA00023187"/>
    </source>
</evidence>
<keyword evidence="4 8" id="KW-0507">mRNA processing</keyword>
<dbReference type="Pfam" id="PF08231">
    <property type="entry name" value="SYF2"/>
    <property type="match status" value="1"/>
</dbReference>
<protein>
    <recommendedName>
        <fullName evidence="3 8">Pre-mRNA-splicing factor SYF2</fullName>
    </recommendedName>
</protein>
<dbReference type="AlphaFoldDB" id="A0A2P7YYW7"/>
<name>A0A2P7YYW7_9ASCO</name>
<dbReference type="EMBL" id="PYFQ01000001">
    <property type="protein sequence ID" value="PSK41159.1"/>
    <property type="molecule type" value="Genomic_DNA"/>
</dbReference>
<evidence type="ECO:0000313" key="10">
    <source>
        <dbReference type="EMBL" id="PSK41159.1"/>
    </source>
</evidence>
<dbReference type="VEuPathDB" id="FungiDB:C7M61_000832"/>
<evidence type="ECO:0000256" key="5">
    <source>
        <dbReference type="ARBA" id="ARBA00022728"/>
    </source>
</evidence>
<keyword evidence="6 8" id="KW-0508">mRNA splicing</keyword>
<comment type="caution">
    <text evidence="10">The sequence shown here is derived from an EMBL/GenBank/DDBJ whole genome shotgun (WGS) entry which is preliminary data.</text>
</comment>
<gene>
    <name evidence="10" type="ORF">C7M61_000832</name>
</gene>
<comment type="subcellular location">
    <subcellularLocation>
        <location evidence="1 8">Nucleus</location>
    </subcellularLocation>
</comment>
<organism evidence="10 11">
    <name type="scientific">Candidozyma pseudohaemuli</name>
    <dbReference type="NCBI Taxonomy" id="418784"/>
    <lineage>
        <taxon>Eukaryota</taxon>
        <taxon>Fungi</taxon>
        <taxon>Dikarya</taxon>
        <taxon>Ascomycota</taxon>
        <taxon>Saccharomycotina</taxon>
        <taxon>Pichiomycetes</taxon>
        <taxon>Metschnikowiaceae</taxon>
        <taxon>Candidozyma</taxon>
    </lineage>
</organism>
<dbReference type="GO" id="GO:0000398">
    <property type="term" value="P:mRNA splicing, via spliceosome"/>
    <property type="evidence" value="ECO:0007669"/>
    <property type="project" value="UniProtKB-UniRule"/>
</dbReference>
<dbReference type="RefSeq" id="XP_024715858.1">
    <property type="nucleotide sequence ID" value="XM_024856259.1"/>
</dbReference>
<keyword evidence="7 8" id="KW-0539">Nucleus</keyword>
<evidence type="ECO:0000313" key="11">
    <source>
        <dbReference type="Proteomes" id="UP000241107"/>
    </source>
</evidence>
<feature type="compositionally biased region" description="Basic and acidic residues" evidence="9">
    <location>
        <begin position="25"/>
        <end position="41"/>
    </location>
</feature>
<dbReference type="OrthoDB" id="199717at2759"/>
<proteinExistence type="inferred from homology"/>
<evidence type="ECO:0000256" key="7">
    <source>
        <dbReference type="ARBA" id="ARBA00023242"/>
    </source>
</evidence>
<keyword evidence="5 8" id="KW-0747">Spliceosome</keyword>
<dbReference type="GO" id="GO:0005681">
    <property type="term" value="C:spliceosomal complex"/>
    <property type="evidence" value="ECO:0007669"/>
    <property type="project" value="UniProtKB-KW"/>
</dbReference>